<proteinExistence type="predicted"/>
<evidence type="ECO:0000313" key="1">
    <source>
        <dbReference type="EMBL" id="MFC4291068.1"/>
    </source>
</evidence>
<protein>
    <recommendedName>
        <fullName evidence="3">Flagellar assembly protein FliH/Type III secretion system HrpE domain-containing protein</fullName>
    </recommendedName>
</protein>
<reference evidence="2" key="1">
    <citation type="journal article" date="2019" name="Int. J. Syst. Evol. Microbiol.">
        <title>The Global Catalogue of Microorganisms (GCM) 10K type strain sequencing project: providing services to taxonomists for standard genome sequencing and annotation.</title>
        <authorList>
            <consortium name="The Broad Institute Genomics Platform"/>
            <consortium name="The Broad Institute Genome Sequencing Center for Infectious Disease"/>
            <person name="Wu L."/>
            <person name="Ma J."/>
        </authorList>
    </citation>
    <scope>NUCLEOTIDE SEQUENCE [LARGE SCALE GENOMIC DNA]</scope>
    <source>
        <strain evidence="2">CECT 8531</strain>
    </source>
</reference>
<comment type="caution">
    <text evidence="1">The sequence shown here is derived from an EMBL/GenBank/DDBJ whole genome shotgun (WGS) entry which is preliminary data.</text>
</comment>
<evidence type="ECO:0000313" key="2">
    <source>
        <dbReference type="Proteomes" id="UP001595887"/>
    </source>
</evidence>
<evidence type="ECO:0008006" key="3">
    <source>
        <dbReference type="Google" id="ProtNLM"/>
    </source>
</evidence>
<accession>A0ABV8RCX4</accession>
<gene>
    <name evidence="1" type="ORF">ACFOWX_01425</name>
</gene>
<keyword evidence="2" id="KW-1185">Reference proteome</keyword>
<dbReference type="RefSeq" id="WP_381420669.1">
    <property type="nucleotide sequence ID" value="NZ_JBHSDH010000007.1"/>
</dbReference>
<dbReference type="EMBL" id="JBHSDH010000007">
    <property type="protein sequence ID" value="MFC4291068.1"/>
    <property type="molecule type" value="Genomic_DNA"/>
</dbReference>
<dbReference type="Proteomes" id="UP001595887">
    <property type="component" value="Unassembled WGS sequence"/>
</dbReference>
<name>A0ABV8RCX4_9SPHN</name>
<sequence>MDYIIKSGDQRGLVATASIVTGQSIANGSETSLAQPEPSPQEMHIRRLEAQLAALETQLHEGKEALQQRYDQGFEEGQLAKEEEIEEDRTKALAALHSSLENALADFERELSVMHHFAVTVAQTAITKILGDDSHRQQIMKSIIARQFAGLEKQNILKVTLSKIDFPNSTDISDLAAQLSISADCINTSAEHDAGACFIELNLGTIDASLDRQLHNLNMMFDGGKDTGSAIIDPGD</sequence>
<organism evidence="1 2">
    <name type="scientific">Sphingorhabdus arenilitoris</name>
    <dbReference type="NCBI Taxonomy" id="1490041"/>
    <lineage>
        <taxon>Bacteria</taxon>
        <taxon>Pseudomonadati</taxon>
        <taxon>Pseudomonadota</taxon>
        <taxon>Alphaproteobacteria</taxon>
        <taxon>Sphingomonadales</taxon>
        <taxon>Sphingomonadaceae</taxon>
        <taxon>Sphingorhabdus</taxon>
    </lineage>
</organism>